<dbReference type="GO" id="GO:0003700">
    <property type="term" value="F:DNA-binding transcription factor activity"/>
    <property type="evidence" value="ECO:0007669"/>
    <property type="project" value="TreeGrafter"/>
</dbReference>
<evidence type="ECO:0000259" key="6">
    <source>
        <dbReference type="PROSITE" id="PS50977"/>
    </source>
</evidence>
<dbReference type="Pfam" id="PF13977">
    <property type="entry name" value="TetR_C_6"/>
    <property type="match status" value="1"/>
</dbReference>
<proteinExistence type="predicted"/>
<gene>
    <name evidence="7" type="ORF">GJR97_16000</name>
</gene>
<dbReference type="SUPFAM" id="SSF46689">
    <property type="entry name" value="Homeodomain-like"/>
    <property type="match status" value="1"/>
</dbReference>
<name>A0A6L5R7G3_9MICO</name>
<keyword evidence="1" id="KW-0678">Repressor</keyword>
<keyword evidence="8" id="KW-1185">Reference proteome</keyword>
<feature type="domain" description="HTH tetR-type" evidence="6">
    <location>
        <begin position="14"/>
        <end position="74"/>
    </location>
</feature>
<organism evidence="7 8">
    <name type="scientific">Agromyces kandeliae</name>
    <dbReference type="NCBI Taxonomy" id="2666141"/>
    <lineage>
        <taxon>Bacteria</taxon>
        <taxon>Bacillati</taxon>
        <taxon>Actinomycetota</taxon>
        <taxon>Actinomycetes</taxon>
        <taxon>Micrococcales</taxon>
        <taxon>Microbacteriaceae</taxon>
        <taxon>Agromyces</taxon>
    </lineage>
</organism>
<dbReference type="GO" id="GO:0000976">
    <property type="term" value="F:transcription cis-regulatory region binding"/>
    <property type="evidence" value="ECO:0007669"/>
    <property type="project" value="TreeGrafter"/>
</dbReference>
<protein>
    <submittedName>
        <fullName evidence="7">TetR family transcriptional regulator</fullName>
    </submittedName>
</protein>
<dbReference type="Proteomes" id="UP000476511">
    <property type="component" value="Unassembled WGS sequence"/>
</dbReference>
<dbReference type="InterPro" id="IPR050109">
    <property type="entry name" value="HTH-type_TetR-like_transc_reg"/>
</dbReference>
<accession>A0A6L5R7G3</accession>
<evidence type="ECO:0000256" key="5">
    <source>
        <dbReference type="PROSITE-ProRule" id="PRU00335"/>
    </source>
</evidence>
<evidence type="ECO:0000256" key="4">
    <source>
        <dbReference type="ARBA" id="ARBA00023163"/>
    </source>
</evidence>
<dbReference type="PROSITE" id="PS50977">
    <property type="entry name" value="HTH_TETR_2"/>
    <property type="match status" value="1"/>
</dbReference>
<evidence type="ECO:0000313" key="7">
    <source>
        <dbReference type="EMBL" id="MRX45217.1"/>
    </source>
</evidence>
<dbReference type="AlphaFoldDB" id="A0A6L5R7G3"/>
<dbReference type="RefSeq" id="WP_154347779.1">
    <property type="nucleotide sequence ID" value="NZ_WKJD01000021.1"/>
</dbReference>
<dbReference type="PANTHER" id="PTHR30055:SF234">
    <property type="entry name" value="HTH-TYPE TRANSCRIPTIONAL REGULATOR BETI"/>
    <property type="match status" value="1"/>
</dbReference>
<evidence type="ECO:0000256" key="3">
    <source>
        <dbReference type="ARBA" id="ARBA00023125"/>
    </source>
</evidence>
<feature type="DNA-binding region" description="H-T-H motif" evidence="5">
    <location>
        <begin position="37"/>
        <end position="56"/>
    </location>
</feature>
<dbReference type="Pfam" id="PF00440">
    <property type="entry name" value="TetR_N"/>
    <property type="match status" value="1"/>
</dbReference>
<evidence type="ECO:0000256" key="2">
    <source>
        <dbReference type="ARBA" id="ARBA00023015"/>
    </source>
</evidence>
<dbReference type="InterPro" id="IPR001647">
    <property type="entry name" value="HTH_TetR"/>
</dbReference>
<dbReference type="Gene3D" id="1.10.357.10">
    <property type="entry name" value="Tetracycline Repressor, domain 2"/>
    <property type="match status" value="1"/>
</dbReference>
<dbReference type="InterPro" id="IPR039538">
    <property type="entry name" value="BetI_C"/>
</dbReference>
<dbReference type="SUPFAM" id="SSF48498">
    <property type="entry name" value="Tetracyclin repressor-like, C-terminal domain"/>
    <property type="match status" value="1"/>
</dbReference>
<dbReference type="PANTHER" id="PTHR30055">
    <property type="entry name" value="HTH-TYPE TRANSCRIPTIONAL REGULATOR RUTR"/>
    <property type="match status" value="1"/>
</dbReference>
<dbReference type="EMBL" id="WKJD01000021">
    <property type="protein sequence ID" value="MRX45217.1"/>
    <property type="molecule type" value="Genomic_DNA"/>
</dbReference>
<reference evidence="7 8" key="1">
    <citation type="submission" date="2019-11" db="EMBL/GenBank/DDBJ databases">
        <title>Agromyces kandeliae sp. nov., isolated from mangrove soil.</title>
        <authorList>
            <person name="Wang R."/>
        </authorList>
    </citation>
    <scope>NUCLEOTIDE SEQUENCE [LARGE SCALE GENOMIC DNA]</scope>
    <source>
        <strain evidence="7 8">Q22</strain>
    </source>
</reference>
<evidence type="ECO:0000256" key="1">
    <source>
        <dbReference type="ARBA" id="ARBA00022491"/>
    </source>
</evidence>
<comment type="caution">
    <text evidence="7">The sequence shown here is derived from an EMBL/GenBank/DDBJ whole genome shotgun (WGS) entry which is preliminary data.</text>
</comment>
<dbReference type="InterPro" id="IPR036271">
    <property type="entry name" value="Tet_transcr_reg_TetR-rel_C_sf"/>
</dbReference>
<dbReference type="PRINTS" id="PR00455">
    <property type="entry name" value="HTHTETR"/>
</dbReference>
<keyword evidence="2" id="KW-0805">Transcription regulation</keyword>
<keyword evidence="4" id="KW-0804">Transcription</keyword>
<sequence>MKRGAERGPYAKTADVRRKIVEACMETFAATGFQATTMAEVARRAGISHNGLLHHFPTKEDLLLAVIERRDSQIAATLAGAGAPDAEADPREILASSIRATAPEKWSVADLELDAVLSGEAAVAEHPAHAAIAERYEGIRHFYARLLGQLSDQGQLRTDGGDPDALATMFLALAEGLRQQWLFDKDGVDVAASMDLFFDLIVADEQS</sequence>
<keyword evidence="3 5" id="KW-0238">DNA-binding</keyword>
<dbReference type="InterPro" id="IPR009057">
    <property type="entry name" value="Homeodomain-like_sf"/>
</dbReference>
<evidence type="ECO:0000313" key="8">
    <source>
        <dbReference type="Proteomes" id="UP000476511"/>
    </source>
</evidence>